<dbReference type="PIRSF" id="PIRSF001434">
    <property type="entry name" value="CGS"/>
    <property type="match status" value="1"/>
</dbReference>
<dbReference type="Pfam" id="PF01053">
    <property type="entry name" value="Cys_Met_Meta_PP"/>
    <property type="match status" value="1"/>
</dbReference>
<gene>
    <name evidence="5" type="ORF">ACFYXI_30525</name>
</gene>
<sequence length="381" mass="40142">MHAGESRDAEGAIHPPLYAHSTFAFASTADLLDVVEGRKPGNLYTRYGLNPTIRAVEAKLADLEGGEQALAFSSGMAAEAATFLAHTRTGEHIVCLGDVYGGTFELLGANLPRVGITTTFLRADEVARLPETLTDRTRIVFFETPSNPTLEVFDIAALSAKARAAGALTVVDNTFATPVNQNPLRHGADLVIHSATKYLGGHSDLTAGALIGRADLLAPVAMWRKNLGQMIAPETASLLARSIRSLPVRVRAQNATAAAVASFLATHPRISRVHYPGLVTGTAKQIVDAQMRGSGGMLSAVLDATAEQTAAVVDRLHLFAIAPSLGGVESLITQPITTTHHGLDPDERAKRGIADSMIRLSIGLEDADDLIADLAQALDPA</sequence>
<name>A0ABW6SY45_9ACTN</name>
<evidence type="ECO:0000256" key="1">
    <source>
        <dbReference type="ARBA" id="ARBA00001933"/>
    </source>
</evidence>
<evidence type="ECO:0000313" key="6">
    <source>
        <dbReference type="Proteomes" id="UP001602013"/>
    </source>
</evidence>
<dbReference type="InterPro" id="IPR054542">
    <property type="entry name" value="Cys_met_metab_PP"/>
</dbReference>
<dbReference type="InterPro" id="IPR015424">
    <property type="entry name" value="PyrdxlP-dep_Trfase"/>
</dbReference>
<dbReference type="Proteomes" id="UP001602013">
    <property type="component" value="Unassembled WGS sequence"/>
</dbReference>
<dbReference type="InterPro" id="IPR015421">
    <property type="entry name" value="PyrdxlP-dep_Trfase_major"/>
</dbReference>
<dbReference type="Gene3D" id="3.90.1150.10">
    <property type="entry name" value="Aspartate Aminotransferase, domain 1"/>
    <property type="match status" value="1"/>
</dbReference>
<proteinExistence type="inferred from homology"/>
<dbReference type="CDD" id="cd00614">
    <property type="entry name" value="CGS_like"/>
    <property type="match status" value="1"/>
</dbReference>
<dbReference type="InterPro" id="IPR015422">
    <property type="entry name" value="PyrdxlP-dep_Trfase_small"/>
</dbReference>
<comment type="similarity">
    <text evidence="2 4">Belongs to the trans-sulfuration enzymes family.</text>
</comment>
<dbReference type="SUPFAM" id="SSF53383">
    <property type="entry name" value="PLP-dependent transferases"/>
    <property type="match status" value="1"/>
</dbReference>
<accession>A0ABW6SY45</accession>
<reference evidence="5 6" key="1">
    <citation type="submission" date="2024-10" db="EMBL/GenBank/DDBJ databases">
        <title>The Natural Products Discovery Center: Release of the First 8490 Sequenced Strains for Exploring Actinobacteria Biosynthetic Diversity.</title>
        <authorList>
            <person name="Kalkreuter E."/>
            <person name="Kautsar S.A."/>
            <person name="Yang D."/>
            <person name="Bader C.D."/>
            <person name="Teijaro C.N."/>
            <person name="Fluegel L."/>
            <person name="Davis C.M."/>
            <person name="Simpson J.R."/>
            <person name="Lauterbach L."/>
            <person name="Steele A.D."/>
            <person name="Gui C."/>
            <person name="Meng S."/>
            <person name="Li G."/>
            <person name="Viehrig K."/>
            <person name="Ye F."/>
            <person name="Su P."/>
            <person name="Kiefer A.F."/>
            <person name="Nichols A."/>
            <person name="Cepeda A.J."/>
            <person name="Yan W."/>
            <person name="Fan B."/>
            <person name="Jiang Y."/>
            <person name="Adhikari A."/>
            <person name="Zheng C.-J."/>
            <person name="Schuster L."/>
            <person name="Cowan T.M."/>
            <person name="Smanski M.J."/>
            <person name="Chevrette M.G."/>
            <person name="De Carvalho L.P.S."/>
            <person name="Shen B."/>
        </authorList>
    </citation>
    <scope>NUCLEOTIDE SEQUENCE [LARGE SCALE GENOMIC DNA]</scope>
    <source>
        <strain evidence="5 6">NPDC002173</strain>
    </source>
</reference>
<protein>
    <submittedName>
        <fullName evidence="5">Trans-sulfuration enzyme family protein</fullName>
    </submittedName>
</protein>
<dbReference type="PANTHER" id="PTHR11808">
    <property type="entry name" value="TRANS-SULFURATION ENZYME FAMILY MEMBER"/>
    <property type="match status" value="1"/>
</dbReference>
<comment type="cofactor">
    <cofactor evidence="1 4">
        <name>pyridoxal 5'-phosphate</name>
        <dbReference type="ChEBI" id="CHEBI:597326"/>
    </cofactor>
</comment>
<evidence type="ECO:0000313" key="5">
    <source>
        <dbReference type="EMBL" id="MFF3669931.1"/>
    </source>
</evidence>
<dbReference type="EMBL" id="JBIASD010000025">
    <property type="protein sequence ID" value="MFF3669931.1"/>
    <property type="molecule type" value="Genomic_DNA"/>
</dbReference>
<dbReference type="PROSITE" id="PS00868">
    <property type="entry name" value="CYS_MET_METAB_PP"/>
    <property type="match status" value="1"/>
</dbReference>
<evidence type="ECO:0000256" key="4">
    <source>
        <dbReference type="RuleBase" id="RU362118"/>
    </source>
</evidence>
<evidence type="ECO:0000256" key="2">
    <source>
        <dbReference type="ARBA" id="ARBA00009077"/>
    </source>
</evidence>
<dbReference type="RefSeq" id="WP_387416205.1">
    <property type="nucleotide sequence ID" value="NZ_JBIASD010000025.1"/>
</dbReference>
<comment type="caution">
    <text evidence="5">The sequence shown here is derived from an EMBL/GenBank/DDBJ whole genome shotgun (WGS) entry which is preliminary data.</text>
</comment>
<dbReference type="Gene3D" id="3.40.640.10">
    <property type="entry name" value="Type I PLP-dependent aspartate aminotransferase-like (Major domain)"/>
    <property type="match status" value="1"/>
</dbReference>
<keyword evidence="6" id="KW-1185">Reference proteome</keyword>
<keyword evidence="3 4" id="KW-0663">Pyridoxal phosphate</keyword>
<dbReference type="PANTHER" id="PTHR11808:SF86">
    <property type="entry name" value="METHIONINE GAMMA-LYASE"/>
    <property type="match status" value="1"/>
</dbReference>
<organism evidence="5 6">
    <name type="scientific">Microtetraspora malaysiensis</name>
    <dbReference type="NCBI Taxonomy" id="161358"/>
    <lineage>
        <taxon>Bacteria</taxon>
        <taxon>Bacillati</taxon>
        <taxon>Actinomycetota</taxon>
        <taxon>Actinomycetes</taxon>
        <taxon>Streptosporangiales</taxon>
        <taxon>Streptosporangiaceae</taxon>
        <taxon>Microtetraspora</taxon>
    </lineage>
</organism>
<evidence type="ECO:0000256" key="3">
    <source>
        <dbReference type="ARBA" id="ARBA00022898"/>
    </source>
</evidence>
<dbReference type="InterPro" id="IPR000277">
    <property type="entry name" value="Cys/Met-Metab_PyrdxlP-dep_enz"/>
</dbReference>